<dbReference type="CDD" id="cd04301">
    <property type="entry name" value="NAT_SF"/>
    <property type="match status" value="1"/>
</dbReference>
<dbReference type="Pfam" id="PF24553">
    <property type="entry name" value="Rv0428c_C"/>
    <property type="match status" value="1"/>
</dbReference>
<dbReference type="InterPro" id="IPR000182">
    <property type="entry name" value="GNAT_dom"/>
</dbReference>
<proteinExistence type="predicted"/>
<dbReference type="OrthoDB" id="9775595at2"/>
<evidence type="ECO:0000259" key="3">
    <source>
        <dbReference type="PROSITE" id="PS51186"/>
    </source>
</evidence>
<feature type="domain" description="N-acetyltransferase" evidence="3">
    <location>
        <begin position="199"/>
        <end position="336"/>
    </location>
</feature>
<keyword evidence="5" id="KW-1185">Reference proteome</keyword>
<name>A0A2A9DNN1_9CORY</name>
<dbReference type="AlphaFoldDB" id="A0A2A9DNN1"/>
<comment type="caution">
    <text evidence="4">The sequence shown here is derived from an EMBL/GenBank/DDBJ whole genome shotgun (WGS) entry which is preliminary data.</text>
</comment>
<evidence type="ECO:0000256" key="1">
    <source>
        <dbReference type="ARBA" id="ARBA00022679"/>
    </source>
</evidence>
<dbReference type="SUPFAM" id="SSF55729">
    <property type="entry name" value="Acyl-CoA N-acyltransferases (Nat)"/>
    <property type="match status" value="1"/>
</dbReference>
<dbReference type="STRING" id="1724.GCA_001044175_02299"/>
<evidence type="ECO:0000313" key="5">
    <source>
        <dbReference type="Proteomes" id="UP000221653"/>
    </source>
</evidence>
<dbReference type="PANTHER" id="PTHR43420:SF44">
    <property type="entry name" value="ACETYLTRANSFERASE YPEA"/>
    <property type="match status" value="1"/>
</dbReference>
<protein>
    <submittedName>
        <fullName evidence="4">Acetyltransferase (GNAT) family protein</fullName>
    </submittedName>
</protein>
<accession>A0A2A9DNN1</accession>
<dbReference type="Gene3D" id="3.40.630.30">
    <property type="match status" value="1"/>
</dbReference>
<keyword evidence="2" id="KW-0012">Acyltransferase</keyword>
<dbReference type="InterPro" id="IPR056935">
    <property type="entry name" value="Rv0428c-like_C"/>
</dbReference>
<dbReference type="GO" id="GO:0016747">
    <property type="term" value="F:acyltransferase activity, transferring groups other than amino-acyl groups"/>
    <property type="evidence" value="ECO:0007669"/>
    <property type="project" value="InterPro"/>
</dbReference>
<dbReference type="PROSITE" id="PS51186">
    <property type="entry name" value="GNAT"/>
    <property type="match status" value="1"/>
</dbReference>
<dbReference type="EMBL" id="PDJF01000001">
    <property type="protein sequence ID" value="PFG27966.1"/>
    <property type="molecule type" value="Genomic_DNA"/>
</dbReference>
<evidence type="ECO:0000313" key="4">
    <source>
        <dbReference type="EMBL" id="PFG27966.1"/>
    </source>
</evidence>
<evidence type="ECO:0000256" key="2">
    <source>
        <dbReference type="ARBA" id="ARBA00023315"/>
    </source>
</evidence>
<reference evidence="4 5" key="1">
    <citation type="submission" date="2017-10" db="EMBL/GenBank/DDBJ databases">
        <title>Sequencing the genomes of 1000 actinobacteria strains.</title>
        <authorList>
            <person name="Klenk H.-P."/>
        </authorList>
    </citation>
    <scope>NUCLEOTIDE SEQUENCE [LARGE SCALE GENOMIC DNA]</scope>
    <source>
        <strain evidence="4 5">DSM 20688</strain>
    </source>
</reference>
<sequence>MGFFRSQSYEVGDRIVVRRKLPNTPGLVGDIIGHVVQVDPLVVRPQKVGGWPSDEEAIEVPAELIVIVRRMPARTVRTADIRHLEHAAALAFPGHDHTWSSNGSWLLRQGDSITERSNSAIPLGPSAGFEPVPLPEIQAFYDAHREPVILAIPERIGRGAQQLVDAHPDRWRLSDEILAMALTLDSAEGPATLPAGYRFDVLDEPTDEWLALYHFRGTPLPPKALRLLHSTIEGTLAFGTIFSPTGQVVAITRATITESPDETQWLGLSAVEVAETERGRGLGKAIVQHVVGWGQSRGAGRAYLHVLASNTGAVSVYEKAGFVEHHRVRYAHEISR</sequence>
<dbReference type="PANTHER" id="PTHR43420">
    <property type="entry name" value="ACETYLTRANSFERASE"/>
    <property type="match status" value="1"/>
</dbReference>
<keyword evidence="1 4" id="KW-0808">Transferase</keyword>
<dbReference type="InterPro" id="IPR016181">
    <property type="entry name" value="Acyl_CoA_acyltransferase"/>
</dbReference>
<dbReference type="InterPro" id="IPR050680">
    <property type="entry name" value="YpeA/RimI_acetyltransf"/>
</dbReference>
<dbReference type="RefSeq" id="WP_048380882.1">
    <property type="nucleotide sequence ID" value="NZ_LDYE01000008.1"/>
</dbReference>
<gene>
    <name evidence="4" type="ORF">ATK06_1048</name>
</gene>
<organism evidence="4 5">
    <name type="scientific">Corynebacterium renale</name>
    <dbReference type="NCBI Taxonomy" id="1724"/>
    <lineage>
        <taxon>Bacteria</taxon>
        <taxon>Bacillati</taxon>
        <taxon>Actinomycetota</taxon>
        <taxon>Actinomycetes</taxon>
        <taxon>Mycobacteriales</taxon>
        <taxon>Corynebacteriaceae</taxon>
        <taxon>Corynebacterium</taxon>
    </lineage>
</organism>
<dbReference type="Proteomes" id="UP000221653">
    <property type="component" value="Unassembled WGS sequence"/>
</dbReference>